<dbReference type="Proteomes" id="UP001164705">
    <property type="component" value="Chromosome"/>
</dbReference>
<evidence type="ECO:0000313" key="2">
    <source>
        <dbReference type="Proteomes" id="UP001164705"/>
    </source>
</evidence>
<dbReference type="KEGG" id="lnu:N7U66_13375"/>
<proteinExistence type="predicted"/>
<organism evidence="1 2">
    <name type="scientific">Lacinutrix neustonica</name>
    <dbReference type="NCBI Taxonomy" id="2980107"/>
    <lineage>
        <taxon>Bacteria</taxon>
        <taxon>Pseudomonadati</taxon>
        <taxon>Bacteroidota</taxon>
        <taxon>Flavobacteriia</taxon>
        <taxon>Flavobacteriales</taxon>
        <taxon>Flavobacteriaceae</taxon>
        <taxon>Lacinutrix</taxon>
    </lineage>
</organism>
<dbReference type="EMBL" id="CP113088">
    <property type="protein sequence ID" value="WAC01141.1"/>
    <property type="molecule type" value="Genomic_DNA"/>
</dbReference>
<dbReference type="GO" id="GO:0008237">
    <property type="term" value="F:metallopeptidase activity"/>
    <property type="evidence" value="ECO:0007669"/>
    <property type="project" value="InterPro"/>
</dbReference>
<keyword evidence="2" id="KW-1185">Reference proteome</keyword>
<name>A0A9E8MU69_9FLAO</name>
<dbReference type="Gene3D" id="2.60.40.10">
    <property type="entry name" value="Immunoglobulins"/>
    <property type="match status" value="1"/>
</dbReference>
<gene>
    <name evidence="1" type="ORF">N7U66_13375</name>
</gene>
<sequence length="467" mass="49762">MAKKAPAAASQVKQSKKNLPTSTTYHLNFEGLKQALIKAPIRGSASNNSNVIIEFPNDRGEFERFRIVEASVMHPDLEAKYPGIKSYAGQGVDDASARIRFSVSPLGLQSMRLSAGQPAAFIEPYTIDGLEYTVYKREDKADTYDNFECQVTDAANKALLGNTSTLRNADDAILRTYRLAVSTTAEYTIFHGGTKALALAAINTTMTRVNGIFENDFNVTMVLIANTDAVIYTNASTDPYGSTSGGFNSALQNTLTNVIGEANYDVGHLFAKASNNGNAGCIGCVCVNGQKGSGFTSRQDPVGDPFDVDYVAHEMGHQFGGNHTWTHGGNEGTNVQMEPGSGSTIMGYAGITGANTDVQQNSDPYFHAISIQQITNYVKSTSCQTNTNTGNAVPTASAGSNYTIPKGTAFVLTGAGSDANSQDVLTYCWEEIDENNSATQKPSVTATSAPLLGLIFHLPILRGISLD</sequence>
<dbReference type="InterPro" id="IPR013783">
    <property type="entry name" value="Ig-like_fold"/>
</dbReference>
<dbReference type="Pfam" id="PF13583">
    <property type="entry name" value="Reprolysin_4"/>
    <property type="match status" value="1"/>
</dbReference>
<dbReference type="SUPFAM" id="SSF55486">
    <property type="entry name" value="Metalloproteases ('zincins'), catalytic domain"/>
    <property type="match status" value="1"/>
</dbReference>
<dbReference type="InterPro" id="IPR024079">
    <property type="entry name" value="MetalloPept_cat_dom_sf"/>
</dbReference>
<accession>A0A9E8MU69</accession>
<protein>
    <submittedName>
        <fullName evidence="1">M12 family metallo-peptidase</fullName>
    </submittedName>
</protein>
<dbReference type="AlphaFoldDB" id="A0A9E8MU69"/>
<evidence type="ECO:0000313" key="1">
    <source>
        <dbReference type="EMBL" id="WAC01141.1"/>
    </source>
</evidence>
<dbReference type="RefSeq" id="WP_267675757.1">
    <property type="nucleotide sequence ID" value="NZ_CP113088.1"/>
</dbReference>
<dbReference type="Gene3D" id="3.40.390.10">
    <property type="entry name" value="Collagenase (Catalytic Domain)"/>
    <property type="match status" value="1"/>
</dbReference>
<reference evidence="1" key="1">
    <citation type="submission" date="2022-11" db="EMBL/GenBank/DDBJ databases">
        <title>Lacinutrix neustonica HL-RS19T sp. nov., isolated from the surface microlayer sample of brackish Lake Shihwa.</title>
        <authorList>
            <person name="Choi J.Y."/>
            <person name="Hwang C.Y."/>
        </authorList>
    </citation>
    <scope>NUCLEOTIDE SEQUENCE</scope>
    <source>
        <strain evidence="1">HL-RS19</strain>
    </source>
</reference>